<dbReference type="InterPro" id="IPR027417">
    <property type="entry name" value="P-loop_NTPase"/>
</dbReference>
<sequence length="456" mass="49682">MNYLTNDTIVALATPAGSGAIGVIRLSGPDALIITQKVFKGKDLFVQASHTVHFGHIADGDIILDEVLVSLFIAPRSYTRENVVEISCHGSAYIIESVIKLLIRQGARAAQPGEFTLRAFLNGQLDLSQAEAVADLIASNSKASQHAAMNQLRGGFSNQLSALRQQLVNFASLIELELDFAEEDVEFANRGQLKQAVVDTLNILTRLIKSFELGNAIKQGISTVIAGRPNAGKSTLLNALLNEERAIVSDIAGTTRDTIEEVLNINGVNFRLVDTAGLREATDTIEAIGVEKAYEKIRQSAMLIYVFDVTATTKEQLAADLANLQRGDLPTLIVANKTDLLQADVSDDIPKISNMLYVSAKEKQHIDELKQRIYHTAISDGIDENETLITNVRHLEALQKTEASLIKVLEGIDNPITSDFLAMDIKQALHYLGEITGTVTTDDLLENIFSKFCIGK</sequence>
<dbReference type="EC" id="3.6.-.-" evidence="10"/>
<keyword evidence="5 10" id="KW-0547">Nucleotide-binding</keyword>
<dbReference type="InterPro" id="IPR025867">
    <property type="entry name" value="MnmE_helical"/>
</dbReference>
<evidence type="ECO:0000256" key="4">
    <source>
        <dbReference type="ARBA" id="ARBA00022723"/>
    </source>
</evidence>
<dbReference type="GO" id="GO:0030488">
    <property type="term" value="P:tRNA methylation"/>
    <property type="evidence" value="ECO:0007669"/>
    <property type="project" value="TreeGrafter"/>
</dbReference>
<keyword evidence="7 10" id="KW-0460">Magnesium</keyword>
<dbReference type="GO" id="GO:0002098">
    <property type="term" value="P:tRNA wobble uridine modification"/>
    <property type="evidence" value="ECO:0007669"/>
    <property type="project" value="TreeGrafter"/>
</dbReference>
<dbReference type="SUPFAM" id="SSF52540">
    <property type="entry name" value="P-loop containing nucleoside triphosphate hydrolases"/>
    <property type="match status" value="1"/>
</dbReference>
<keyword evidence="2 10" id="KW-0963">Cytoplasm</keyword>
<dbReference type="InterPro" id="IPR027266">
    <property type="entry name" value="TrmE/GcvT-like"/>
</dbReference>
<evidence type="ECO:0000256" key="10">
    <source>
        <dbReference type="HAMAP-Rule" id="MF_00379"/>
    </source>
</evidence>
<feature type="binding site" evidence="10">
    <location>
        <position position="249"/>
    </location>
    <ligand>
        <name>K(+)</name>
        <dbReference type="ChEBI" id="CHEBI:29103"/>
    </ligand>
</feature>
<feature type="binding site" evidence="10">
    <location>
        <position position="255"/>
    </location>
    <ligand>
        <name>Mg(2+)</name>
        <dbReference type="ChEBI" id="CHEBI:18420"/>
    </ligand>
</feature>
<keyword evidence="13" id="KW-1185">Reference proteome</keyword>
<dbReference type="Pfam" id="PF10396">
    <property type="entry name" value="TrmE_N"/>
    <property type="match status" value="1"/>
</dbReference>
<comment type="subcellular location">
    <subcellularLocation>
        <location evidence="10">Cytoplasm</location>
    </subcellularLocation>
</comment>
<comment type="subunit">
    <text evidence="10">Homodimer. Heterotetramer of two MnmE and two MnmG subunits.</text>
</comment>
<evidence type="ECO:0000256" key="2">
    <source>
        <dbReference type="ARBA" id="ARBA00022490"/>
    </source>
</evidence>
<dbReference type="PROSITE" id="PS51709">
    <property type="entry name" value="G_TRME"/>
    <property type="match status" value="1"/>
</dbReference>
<gene>
    <name evidence="10 12" type="primary">mnmE</name>
    <name evidence="10" type="synonym">trmE</name>
    <name evidence="12" type="ORF">GO620_002865</name>
</gene>
<feature type="binding site" evidence="10">
    <location>
        <position position="254"/>
    </location>
    <ligand>
        <name>K(+)</name>
        <dbReference type="ChEBI" id="CHEBI:29103"/>
    </ligand>
</feature>
<dbReference type="GO" id="GO:0042802">
    <property type="term" value="F:identical protein binding"/>
    <property type="evidence" value="ECO:0007669"/>
    <property type="project" value="UniProtKB-ARBA"/>
</dbReference>
<dbReference type="Proteomes" id="UP000429232">
    <property type="component" value="Chromosome"/>
</dbReference>
<keyword evidence="4 10" id="KW-0479">Metal-binding</keyword>
<keyword evidence="3 10" id="KW-0819">tRNA processing</keyword>
<feature type="binding site" evidence="10">
    <location>
        <begin position="249"/>
        <end position="255"/>
    </location>
    <ligand>
        <name>GTP</name>
        <dbReference type="ChEBI" id="CHEBI:37565"/>
    </ligand>
</feature>
<evidence type="ECO:0000256" key="7">
    <source>
        <dbReference type="ARBA" id="ARBA00022842"/>
    </source>
</evidence>
<evidence type="ECO:0000313" key="13">
    <source>
        <dbReference type="Proteomes" id="UP000429232"/>
    </source>
</evidence>
<evidence type="ECO:0000313" key="12">
    <source>
        <dbReference type="EMBL" id="QQL50417.1"/>
    </source>
</evidence>
<feature type="binding site" evidence="10">
    <location>
        <begin position="274"/>
        <end position="277"/>
    </location>
    <ligand>
        <name>GTP</name>
        <dbReference type="ChEBI" id="CHEBI:37565"/>
    </ligand>
</feature>
<dbReference type="NCBIfam" id="TIGR00450">
    <property type="entry name" value="mnmE_trmE_thdF"/>
    <property type="match status" value="1"/>
</dbReference>
<dbReference type="InterPro" id="IPR004520">
    <property type="entry name" value="GTPase_MnmE"/>
</dbReference>
<organism evidence="12 13">
    <name type="scientific">Mucilaginibacter ginkgonis</name>
    <dbReference type="NCBI Taxonomy" id="2682091"/>
    <lineage>
        <taxon>Bacteria</taxon>
        <taxon>Pseudomonadati</taxon>
        <taxon>Bacteroidota</taxon>
        <taxon>Sphingobacteriia</taxon>
        <taxon>Sphingobacteriales</taxon>
        <taxon>Sphingobacteriaceae</taxon>
        <taxon>Mucilaginibacter</taxon>
    </lineage>
</organism>
<dbReference type="InterPro" id="IPR031168">
    <property type="entry name" value="G_TrmE"/>
</dbReference>
<keyword evidence="8 10" id="KW-0630">Potassium</keyword>
<dbReference type="GO" id="GO:0005829">
    <property type="term" value="C:cytosol"/>
    <property type="evidence" value="ECO:0007669"/>
    <property type="project" value="TreeGrafter"/>
</dbReference>
<comment type="similarity">
    <text evidence="1 10 11">Belongs to the TRAFAC class TrmE-Era-EngA-EngB-Septin-like GTPase superfamily. TrmE GTPase family.</text>
</comment>
<dbReference type="InterPro" id="IPR005225">
    <property type="entry name" value="Small_GTP-bd"/>
</dbReference>
<dbReference type="CDD" id="cd04164">
    <property type="entry name" value="trmE"/>
    <property type="match status" value="1"/>
</dbReference>
<dbReference type="Pfam" id="PF01926">
    <property type="entry name" value="MMR_HSR1"/>
    <property type="match status" value="1"/>
</dbReference>
<dbReference type="GO" id="GO:0005525">
    <property type="term" value="F:GTP binding"/>
    <property type="evidence" value="ECO:0007669"/>
    <property type="project" value="UniProtKB-UniRule"/>
</dbReference>
<evidence type="ECO:0000256" key="5">
    <source>
        <dbReference type="ARBA" id="ARBA00022741"/>
    </source>
</evidence>
<keyword evidence="9 10" id="KW-0342">GTP-binding</keyword>
<name>A0A6I4HYP4_9SPHI</name>
<comment type="function">
    <text evidence="10">Exhibits a very high intrinsic GTPase hydrolysis rate. Involved in the addition of a carboxymethylaminomethyl (cmnm) group at the wobble position (U34) of certain tRNAs, forming tRNA-cmnm(5)s(2)U34.</text>
</comment>
<evidence type="ECO:0000256" key="8">
    <source>
        <dbReference type="ARBA" id="ARBA00022958"/>
    </source>
</evidence>
<feature type="binding site" evidence="10">
    <location>
        <position position="234"/>
    </location>
    <ligand>
        <name>Mg(2+)</name>
        <dbReference type="ChEBI" id="CHEBI:18420"/>
    </ligand>
</feature>
<keyword evidence="6 10" id="KW-0378">Hydrolase</keyword>
<accession>A0A6I4HYP4</accession>
<dbReference type="CDD" id="cd14858">
    <property type="entry name" value="TrmE_N"/>
    <property type="match status" value="1"/>
</dbReference>
<evidence type="ECO:0000256" key="9">
    <source>
        <dbReference type="ARBA" id="ARBA00023134"/>
    </source>
</evidence>
<dbReference type="GO" id="GO:0046872">
    <property type="term" value="F:metal ion binding"/>
    <property type="evidence" value="ECO:0007669"/>
    <property type="project" value="UniProtKB-KW"/>
</dbReference>
<dbReference type="RefSeq" id="WP_200230607.1">
    <property type="nucleotide sequence ID" value="NZ_CP066775.1"/>
</dbReference>
<feature type="binding site" evidence="10">
    <location>
        <position position="251"/>
    </location>
    <ligand>
        <name>K(+)</name>
        <dbReference type="ChEBI" id="CHEBI:29103"/>
    </ligand>
</feature>
<comment type="caution">
    <text evidence="10">Lacks conserved residue(s) required for the propagation of feature annotation.</text>
</comment>
<dbReference type="PANTHER" id="PTHR42714:SF2">
    <property type="entry name" value="TRNA MODIFICATION GTPASE GTPBP3, MITOCHONDRIAL"/>
    <property type="match status" value="1"/>
</dbReference>
<comment type="cofactor">
    <cofactor evidence="10">
        <name>K(+)</name>
        <dbReference type="ChEBI" id="CHEBI:29103"/>
    </cofactor>
    <text evidence="10">Binds 1 potassium ion per subunit.</text>
</comment>
<feature type="binding site" evidence="10">
    <location>
        <begin position="230"/>
        <end position="235"/>
    </location>
    <ligand>
        <name>GTP</name>
        <dbReference type="ChEBI" id="CHEBI:37565"/>
    </ligand>
</feature>
<dbReference type="InterPro" id="IPR018948">
    <property type="entry name" value="GTP-bd_TrmE_N"/>
</dbReference>
<dbReference type="EMBL" id="CP066775">
    <property type="protein sequence ID" value="QQL50417.1"/>
    <property type="molecule type" value="Genomic_DNA"/>
</dbReference>
<evidence type="ECO:0000256" key="3">
    <source>
        <dbReference type="ARBA" id="ARBA00022694"/>
    </source>
</evidence>
<dbReference type="InterPro" id="IPR027368">
    <property type="entry name" value="MnmE_dom2"/>
</dbReference>
<evidence type="ECO:0000256" key="6">
    <source>
        <dbReference type="ARBA" id="ARBA00022801"/>
    </source>
</evidence>
<dbReference type="KEGG" id="mgik:GO620_002865"/>
<dbReference type="PANTHER" id="PTHR42714">
    <property type="entry name" value="TRNA MODIFICATION GTPASE GTPBP3"/>
    <property type="match status" value="1"/>
</dbReference>
<proteinExistence type="inferred from homology"/>
<dbReference type="SUPFAM" id="SSF116878">
    <property type="entry name" value="TrmE connector domain"/>
    <property type="match status" value="1"/>
</dbReference>
<feature type="binding site" evidence="10">
    <location>
        <position position="230"/>
    </location>
    <ligand>
        <name>K(+)</name>
        <dbReference type="ChEBI" id="CHEBI:29103"/>
    </ligand>
</feature>
<dbReference type="GO" id="GO:0003924">
    <property type="term" value="F:GTPase activity"/>
    <property type="evidence" value="ECO:0007669"/>
    <property type="project" value="UniProtKB-UniRule"/>
</dbReference>
<dbReference type="Gene3D" id="3.40.50.300">
    <property type="entry name" value="P-loop containing nucleotide triphosphate hydrolases"/>
    <property type="match status" value="1"/>
</dbReference>
<protein>
    <recommendedName>
        <fullName evidence="10">tRNA modification GTPase MnmE</fullName>
        <ecNumber evidence="10">3.6.-.-</ecNumber>
    </recommendedName>
</protein>
<dbReference type="Gene3D" id="3.30.1360.120">
    <property type="entry name" value="Probable tRNA modification gtpase trme, domain 1"/>
    <property type="match status" value="1"/>
</dbReference>
<dbReference type="InterPro" id="IPR006073">
    <property type="entry name" value="GTP-bd"/>
</dbReference>
<evidence type="ECO:0000256" key="11">
    <source>
        <dbReference type="RuleBase" id="RU003313"/>
    </source>
</evidence>
<dbReference type="Gene3D" id="1.20.120.430">
    <property type="entry name" value="tRNA modification GTPase MnmE domain 2"/>
    <property type="match status" value="1"/>
</dbReference>
<dbReference type="NCBIfam" id="TIGR00231">
    <property type="entry name" value="small_GTP"/>
    <property type="match status" value="1"/>
</dbReference>
<dbReference type="FunFam" id="3.40.50.300:FF:001376">
    <property type="entry name" value="tRNA modification GTPase MnmE"/>
    <property type="match status" value="1"/>
</dbReference>
<evidence type="ECO:0000256" key="1">
    <source>
        <dbReference type="ARBA" id="ARBA00011043"/>
    </source>
</evidence>
<dbReference type="Pfam" id="PF12631">
    <property type="entry name" value="MnmE_helical"/>
    <property type="match status" value="1"/>
</dbReference>
<dbReference type="FunFam" id="3.30.1360.120:FF:000003">
    <property type="entry name" value="tRNA modification GTPase MnmE"/>
    <property type="match status" value="1"/>
</dbReference>
<reference evidence="12 13" key="1">
    <citation type="submission" date="2020-12" db="EMBL/GenBank/DDBJ databases">
        <title>HMF7856_wgs.fasta genome submission.</title>
        <authorList>
            <person name="Kang H."/>
            <person name="Kim H."/>
            <person name="Joh K."/>
        </authorList>
    </citation>
    <scope>NUCLEOTIDE SEQUENCE [LARGE SCALE GENOMIC DNA]</scope>
    <source>
        <strain evidence="12 13">HMF7856</strain>
    </source>
</reference>
<dbReference type="HAMAP" id="MF_00379">
    <property type="entry name" value="GTPase_MnmE"/>
    <property type="match status" value="1"/>
</dbReference>
<dbReference type="AlphaFoldDB" id="A0A6I4HYP4"/>